<evidence type="ECO:0000313" key="3">
    <source>
        <dbReference type="Proteomes" id="UP000050668"/>
    </source>
</evidence>
<feature type="transmembrane region" description="Helical" evidence="1">
    <location>
        <begin position="62"/>
        <end position="81"/>
    </location>
</feature>
<sequence>MEFNILMYIMLILSHLIFSSLILAIFTSVFVKSRKKGYVFLTIYILLSIYSLTTVFKDSMLLGSYMLIIYICLGVVTYFVIKKKLSKGTEI</sequence>
<evidence type="ECO:0000313" key="2">
    <source>
        <dbReference type="EMBL" id="KOS66272.1"/>
    </source>
</evidence>
<dbReference type="Proteomes" id="UP000050668">
    <property type="component" value="Unassembled WGS sequence"/>
</dbReference>
<keyword evidence="1" id="KW-1133">Transmembrane helix</keyword>
<feature type="transmembrane region" description="Helical" evidence="1">
    <location>
        <begin position="6"/>
        <end position="31"/>
    </location>
</feature>
<name>A0ABR5JVW5_9BACI</name>
<accession>A0ABR5JVW5</accession>
<gene>
    <name evidence="2" type="ORF">AEA09_18815</name>
</gene>
<keyword evidence="3" id="KW-1185">Reference proteome</keyword>
<feature type="transmembrane region" description="Helical" evidence="1">
    <location>
        <begin position="38"/>
        <end position="56"/>
    </location>
</feature>
<evidence type="ECO:0000256" key="1">
    <source>
        <dbReference type="SAM" id="Phobius"/>
    </source>
</evidence>
<keyword evidence="1" id="KW-0812">Transmembrane</keyword>
<protein>
    <submittedName>
        <fullName evidence="2">Uncharacterized protein</fullName>
    </submittedName>
</protein>
<proteinExistence type="predicted"/>
<organism evidence="2 3">
    <name type="scientific">Lysinibacillus contaminans</name>
    <dbReference type="NCBI Taxonomy" id="1293441"/>
    <lineage>
        <taxon>Bacteria</taxon>
        <taxon>Bacillati</taxon>
        <taxon>Bacillota</taxon>
        <taxon>Bacilli</taxon>
        <taxon>Bacillales</taxon>
        <taxon>Bacillaceae</taxon>
        <taxon>Lysinibacillus</taxon>
    </lineage>
</organism>
<comment type="caution">
    <text evidence="2">The sequence shown here is derived from an EMBL/GenBank/DDBJ whole genome shotgun (WGS) entry which is preliminary data.</text>
</comment>
<reference evidence="3" key="1">
    <citation type="submission" date="2015-07" db="EMBL/GenBank/DDBJ databases">
        <title>Fjat-14205 dsm 2895.</title>
        <authorList>
            <person name="Liu B."/>
            <person name="Wang J."/>
            <person name="Zhu Y."/>
            <person name="Liu G."/>
            <person name="Chen Q."/>
            <person name="Chen Z."/>
            <person name="Lan J."/>
            <person name="Che J."/>
            <person name="Ge C."/>
            <person name="Shi H."/>
            <person name="Pan Z."/>
            <person name="Liu X."/>
        </authorList>
    </citation>
    <scope>NUCLEOTIDE SEQUENCE [LARGE SCALE GENOMIC DNA]</scope>
    <source>
        <strain evidence="3">DSM 25560</strain>
    </source>
</reference>
<dbReference type="EMBL" id="LGRV01000008">
    <property type="protein sequence ID" value="KOS66272.1"/>
    <property type="molecule type" value="Genomic_DNA"/>
</dbReference>
<keyword evidence="1" id="KW-0472">Membrane</keyword>